<dbReference type="Proteomes" id="UP000007652">
    <property type="component" value="Unassembled WGS sequence"/>
</dbReference>
<dbReference type="EMBL" id="CAKP01000019">
    <property type="protein sequence ID" value="CCC58079.1"/>
    <property type="molecule type" value="Genomic_DNA"/>
</dbReference>
<comment type="caution">
    <text evidence="1">The sequence shown here is derived from an EMBL/GenBank/DDBJ whole genome shotgun (WGS) entry which is preliminary data.</text>
</comment>
<proteinExistence type="predicted"/>
<keyword evidence="2" id="KW-1185">Reference proteome</keyword>
<protein>
    <submittedName>
        <fullName evidence="1">Uncharacterized protein</fullName>
    </submittedName>
</protein>
<organism evidence="1 2">
    <name type="scientific">Caloramator australicus RC3</name>
    <dbReference type="NCBI Taxonomy" id="857293"/>
    <lineage>
        <taxon>Bacteria</taxon>
        <taxon>Bacillati</taxon>
        <taxon>Bacillota</taxon>
        <taxon>Clostridia</taxon>
        <taxon>Eubacteriales</taxon>
        <taxon>Clostridiaceae</taxon>
        <taxon>Caloramator</taxon>
    </lineage>
</organism>
<gene>
    <name evidence="1" type="ORF">CAAU_0430</name>
</gene>
<reference evidence="1 2" key="1">
    <citation type="journal article" date="2011" name="J. Bacteriol.">
        <title>Draft genome sequence of Caloramator australicus strain RC3T, a thermoanaerobe from the Great Artesian Basin of Australia.</title>
        <authorList>
            <person name="Ogg C.D."/>
            <person name="Patel B.K.C."/>
        </authorList>
    </citation>
    <scope>NUCLEOTIDE SEQUENCE [LARGE SCALE GENOMIC DNA]</scope>
    <source>
        <strain evidence="1 2">RC3</strain>
    </source>
</reference>
<sequence>MFDYKDIKIFIQKGIKIGERIELSLKASLPLLGSFFNYKGIEIE</sequence>
<dbReference type="AlphaFoldDB" id="G0V4N9"/>
<evidence type="ECO:0000313" key="2">
    <source>
        <dbReference type="Proteomes" id="UP000007652"/>
    </source>
</evidence>
<accession>G0V4N9</accession>
<dbReference type="STRING" id="857293.CAAU_0430"/>
<name>G0V4N9_9CLOT</name>
<evidence type="ECO:0000313" key="1">
    <source>
        <dbReference type="EMBL" id="CCC58079.1"/>
    </source>
</evidence>